<organism evidence="7 8">
    <name type="scientific">Reticulomyxa filosa</name>
    <dbReference type="NCBI Taxonomy" id="46433"/>
    <lineage>
        <taxon>Eukaryota</taxon>
        <taxon>Sar</taxon>
        <taxon>Rhizaria</taxon>
        <taxon>Retaria</taxon>
        <taxon>Foraminifera</taxon>
        <taxon>Monothalamids</taxon>
        <taxon>Reticulomyxidae</taxon>
        <taxon>Reticulomyxa</taxon>
    </lineage>
</organism>
<dbReference type="EMBL" id="ASPP01023339">
    <property type="protein sequence ID" value="ETO10617.1"/>
    <property type="molecule type" value="Genomic_DNA"/>
</dbReference>
<protein>
    <submittedName>
        <fullName evidence="7">ABC transporter</fullName>
    </submittedName>
</protein>
<name>X6MAX1_RETFI</name>
<comment type="caution">
    <text evidence="7">The sequence shown here is derived from an EMBL/GenBank/DDBJ whole genome shotgun (WGS) entry which is preliminary data.</text>
</comment>
<sequence>MATFFFFWYSSGQSQLDEESEVMASVDAKPLKYSGLKAAISVMRLATPRMISVPSLWSALLMGSLIWKTRSQSSVNDSIGRLGEIVVKRKWNALAHTTMEFAVISVHAAIALATADLLQRMLSLSVRYYLTNSLQKKYRIKGVIDNDTISGVSDKSNHLRNRRGGQHILRMIAQIPDADARMTKDVEQWSDCFSLCVVNFTKPIIDCSVYSTKLVHRIGMYQFAQCIFYFFISGLLCHLSFFLSF</sequence>
<dbReference type="InterPro" id="IPR011527">
    <property type="entry name" value="ABC1_TM_dom"/>
</dbReference>
<keyword evidence="4 5" id="KW-0472">Membrane</keyword>
<evidence type="ECO:0000259" key="6">
    <source>
        <dbReference type="Pfam" id="PF06472"/>
    </source>
</evidence>
<dbReference type="GO" id="GO:0005524">
    <property type="term" value="F:ATP binding"/>
    <property type="evidence" value="ECO:0007669"/>
    <property type="project" value="InterPro"/>
</dbReference>
<keyword evidence="8" id="KW-1185">Reference proteome</keyword>
<dbReference type="GO" id="GO:0042760">
    <property type="term" value="P:very long-chain fatty acid catabolic process"/>
    <property type="evidence" value="ECO:0007669"/>
    <property type="project" value="TreeGrafter"/>
</dbReference>
<evidence type="ECO:0000313" key="7">
    <source>
        <dbReference type="EMBL" id="ETO10617.1"/>
    </source>
</evidence>
<dbReference type="Pfam" id="PF06472">
    <property type="entry name" value="ABC_membrane_2"/>
    <property type="match status" value="2"/>
</dbReference>
<proteinExistence type="predicted"/>
<feature type="domain" description="ABC transmembrane type-1" evidence="6">
    <location>
        <begin position="44"/>
        <end position="138"/>
    </location>
</feature>
<dbReference type="GO" id="GO:0140359">
    <property type="term" value="F:ABC-type transporter activity"/>
    <property type="evidence" value="ECO:0007669"/>
    <property type="project" value="InterPro"/>
</dbReference>
<dbReference type="AlphaFoldDB" id="X6MAX1"/>
<reference evidence="7 8" key="1">
    <citation type="journal article" date="2013" name="Curr. Biol.">
        <title>The Genome of the Foraminiferan Reticulomyxa filosa.</title>
        <authorList>
            <person name="Glockner G."/>
            <person name="Hulsmann N."/>
            <person name="Schleicher M."/>
            <person name="Noegel A.A."/>
            <person name="Eichinger L."/>
            <person name="Gallinger C."/>
            <person name="Pawlowski J."/>
            <person name="Sierra R."/>
            <person name="Euteneuer U."/>
            <person name="Pillet L."/>
            <person name="Moustafa A."/>
            <person name="Platzer M."/>
            <person name="Groth M."/>
            <person name="Szafranski K."/>
            <person name="Schliwa M."/>
        </authorList>
    </citation>
    <scope>NUCLEOTIDE SEQUENCE [LARGE SCALE GENOMIC DNA]</scope>
</reference>
<feature type="domain" description="ABC transmembrane type-1" evidence="6">
    <location>
        <begin position="173"/>
        <end position="237"/>
    </location>
</feature>
<evidence type="ECO:0000256" key="1">
    <source>
        <dbReference type="ARBA" id="ARBA00022448"/>
    </source>
</evidence>
<dbReference type="PANTHER" id="PTHR11384">
    <property type="entry name" value="ATP-BINDING CASSETTE, SUB-FAMILY D MEMBER"/>
    <property type="match status" value="1"/>
</dbReference>
<dbReference type="GO" id="GO:0005324">
    <property type="term" value="F:long-chain fatty acid transmembrane transporter activity"/>
    <property type="evidence" value="ECO:0007669"/>
    <property type="project" value="TreeGrafter"/>
</dbReference>
<dbReference type="GO" id="GO:0007031">
    <property type="term" value="P:peroxisome organization"/>
    <property type="evidence" value="ECO:0007669"/>
    <property type="project" value="TreeGrafter"/>
</dbReference>
<keyword evidence="1" id="KW-0813">Transport</keyword>
<evidence type="ECO:0000256" key="5">
    <source>
        <dbReference type="SAM" id="Phobius"/>
    </source>
</evidence>
<gene>
    <name evidence="7" type="ORF">RFI_26760</name>
</gene>
<evidence type="ECO:0000256" key="3">
    <source>
        <dbReference type="ARBA" id="ARBA00022989"/>
    </source>
</evidence>
<keyword evidence="2 5" id="KW-0812">Transmembrane</keyword>
<evidence type="ECO:0000256" key="2">
    <source>
        <dbReference type="ARBA" id="ARBA00022692"/>
    </source>
</evidence>
<evidence type="ECO:0000256" key="4">
    <source>
        <dbReference type="ARBA" id="ARBA00023136"/>
    </source>
</evidence>
<accession>X6MAX1</accession>
<dbReference type="Proteomes" id="UP000023152">
    <property type="component" value="Unassembled WGS sequence"/>
</dbReference>
<dbReference type="GO" id="GO:0015910">
    <property type="term" value="P:long-chain fatty acid import into peroxisome"/>
    <property type="evidence" value="ECO:0007669"/>
    <property type="project" value="TreeGrafter"/>
</dbReference>
<dbReference type="GO" id="GO:0005778">
    <property type="term" value="C:peroxisomal membrane"/>
    <property type="evidence" value="ECO:0007669"/>
    <property type="project" value="TreeGrafter"/>
</dbReference>
<dbReference type="GO" id="GO:0006635">
    <property type="term" value="P:fatty acid beta-oxidation"/>
    <property type="evidence" value="ECO:0007669"/>
    <property type="project" value="TreeGrafter"/>
</dbReference>
<feature type="transmembrane region" description="Helical" evidence="5">
    <location>
        <begin position="223"/>
        <end position="243"/>
    </location>
</feature>
<dbReference type="PANTHER" id="PTHR11384:SF67">
    <property type="entry name" value="ATP-BINDING CASSETTE SUB-FAMILY D MEMBER 1"/>
    <property type="match status" value="1"/>
</dbReference>
<keyword evidence="3 5" id="KW-1133">Transmembrane helix</keyword>
<evidence type="ECO:0000313" key="8">
    <source>
        <dbReference type="Proteomes" id="UP000023152"/>
    </source>
</evidence>
<dbReference type="InterPro" id="IPR050835">
    <property type="entry name" value="ABC_transporter_sub-D"/>
</dbReference>